<name>A0A0U3P1P2_9MICC</name>
<dbReference type="Proteomes" id="UP000065151">
    <property type="component" value="Chromosome"/>
</dbReference>
<feature type="coiled-coil region" evidence="1">
    <location>
        <begin position="9"/>
        <end position="36"/>
    </location>
</feature>
<dbReference type="STRING" id="121292.AU252_19685"/>
<proteinExistence type="predicted"/>
<evidence type="ECO:0000313" key="3">
    <source>
        <dbReference type="Proteomes" id="UP000065151"/>
    </source>
</evidence>
<accession>A0A0U3P1P2</accession>
<dbReference type="KEGG" id="psul:AU252_19685"/>
<sequence length="59" mass="6488">MGATKMRGNQMREVSMESLQAQIKVLEDRVKALEATCKTAVKPENLAATVARRQQSLAV</sequence>
<keyword evidence="1" id="KW-0175">Coiled coil</keyword>
<evidence type="ECO:0000313" key="2">
    <source>
        <dbReference type="EMBL" id="ALV43103.1"/>
    </source>
</evidence>
<dbReference type="EMBL" id="CP013747">
    <property type="protein sequence ID" value="ALV43103.1"/>
    <property type="molecule type" value="Genomic_DNA"/>
</dbReference>
<reference evidence="2 3" key="1">
    <citation type="submission" date="2015-12" db="EMBL/GenBank/DDBJ databases">
        <authorList>
            <person name="Shamseldin A."/>
            <person name="Moawad H."/>
            <person name="Abd El-Rahim W.M."/>
            <person name="Sadowsky M.J."/>
        </authorList>
    </citation>
    <scope>NUCLEOTIDE SEQUENCE [LARGE SCALE GENOMIC DNA]</scope>
    <source>
        <strain evidence="2 3">Ar51</strain>
    </source>
</reference>
<gene>
    <name evidence="2" type="ORF">AU252_19685</name>
</gene>
<evidence type="ECO:0000256" key="1">
    <source>
        <dbReference type="SAM" id="Coils"/>
    </source>
</evidence>
<protein>
    <submittedName>
        <fullName evidence="2">Uncharacterized protein</fullName>
    </submittedName>
</protein>
<organism evidence="2">
    <name type="scientific">Pseudarthrobacter sulfonivorans</name>
    <dbReference type="NCBI Taxonomy" id="121292"/>
    <lineage>
        <taxon>Bacteria</taxon>
        <taxon>Bacillati</taxon>
        <taxon>Actinomycetota</taxon>
        <taxon>Actinomycetes</taxon>
        <taxon>Micrococcales</taxon>
        <taxon>Micrococcaceae</taxon>
        <taxon>Pseudarthrobacter</taxon>
    </lineage>
</organism>
<dbReference type="AlphaFoldDB" id="A0A0U3P1P2"/>